<dbReference type="PANTHER" id="PTHR19211">
    <property type="entry name" value="ATP-BINDING TRANSPORT PROTEIN-RELATED"/>
    <property type="match status" value="1"/>
</dbReference>
<dbReference type="InterPro" id="IPR017871">
    <property type="entry name" value="ABC_transporter-like_CS"/>
</dbReference>
<dbReference type="InterPro" id="IPR032781">
    <property type="entry name" value="ABC_tran_Xtn"/>
</dbReference>
<name>A0A1Y2ANI9_9TREE</name>
<comment type="caution">
    <text evidence="6">The sequence shown here is derived from an EMBL/GenBank/DDBJ whole genome shotgun (WGS) entry which is preliminary data.</text>
</comment>
<dbReference type="AlphaFoldDB" id="A0A1Y2ANI9"/>
<dbReference type="STRING" id="71784.A0A1Y2ANI9"/>
<evidence type="ECO:0000256" key="4">
    <source>
        <dbReference type="SAM" id="Coils"/>
    </source>
</evidence>
<organism evidence="6 7">
    <name type="scientific">Naematelia encephala</name>
    <dbReference type="NCBI Taxonomy" id="71784"/>
    <lineage>
        <taxon>Eukaryota</taxon>
        <taxon>Fungi</taxon>
        <taxon>Dikarya</taxon>
        <taxon>Basidiomycota</taxon>
        <taxon>Agaricomycotina</taxon>
        <taxon>Tremellomycetes</taxon>
        <taxon>Tremellales</taxon>
        <taxon>Naemateliaceae</taxon>
        <taxon>Naematelia</taxon>
    </lineage>
</organism>
<dbReference type="InParanoid" id="A0A1Y2ANI9"/>
<gene>
    <name evidence="6" type="ORF">BCR39DRAFT_336918</name>
</gene>
<dbReference type="GO" id="GO:0005524">
    <property type="term" value="F:ATP binding"/>
    <property type="evidence" value="ECO:0007669"/>
    <property type="project" value="UniProtKB-KW"/>
</dbReference>
<keyword evidence="2" id="KW-0547">Nucleotide-binding</keyword>
<dbReference type="FunFam" id="3.40.50.300:FF:001135">
    <property type="entry name" value="ABC transporter F family member 3"/>
    <property type="match status" value="1"/>
</dbReference>
<keyword evidence="1" id="KW-0677">Repeat</keyword>
<reference evidence="6 7" key="1">
    <citation type="submission" date="2016-07" db="EMBL/GenBank/DDBJ databases">
        <title>Pervasive Adenine N6-methylation of Active Genes in Fungi.</title>
        <authorList>
            <consortium name="DOE Joint Genome Institute"/>
            <person name="Mondo S.J."/>
            <person name="Dannebaum R.O."/>
            <person name="Kuo R.C."/>
            <person name="Labutti K."/>
            <person name="Haridas S."/>
            <person name="Kuo A."/>
            <person name="Salamov A."/>
            <person name="Ahrendt S.R."/>
            <person name="Lipzen A."/>
            <person name="Sullivan W."/>
            <person name="Andreopoulos W.B."/>
            <person name="Clum A."/>
            <person name="Lindquist E."/>
            <person name="Daum C."/>
            <person name="Ramamoorthy G.K."/>
            <person name="Gryganskyi A."/>
            <person name="Culley D."/>
            <person name="Magnuson J.K."/>
            <person name="James T.Y."/>
            <person name="O'Malley M.A."/>
            <person name="Stajich J.E."/>
            <person name="Spatafora J.W."/>
            <person name="Visel A."/>
            <person name="Grigoriev I.V."/>
        </authorList>
    </citation>
    <scope>NUCLEOTIDE SEQUENCE [LARGE SCALE GENOMIC DNA]</scope>
    <source>
        <strain evidence="6 7">68-887.2</strain>
    </source>
</reference>
<dbReference type="PANTHER" id="PTHR19211:SF117">
    <property type="entry name" value="ATP-BINDING CASSETTE SUB-FAMILY F MEMBER 3"/>
    <property type="match status" value="1"/>
</dbReference>
<keyword evidence="4" id="KW-0175">Coiled coil</keyword>
<dbReference type="CDD" id="cd03221">
    <property type="entry name" value="ABCF_EF-3"/>
    <property type="match status" value="2"/>
</dbReference>
<dbReference type="InterPro" id="IPR027417">
    <property type="entry name" value="P-loop_NTPase"/>
</dbReference>
<evidence type="ECO:0000313" key="7">
    <source>
        <dbReference type="Proteomes" id="UP000193986"/>
    </source>
</evidence>
<dbReference type="EMBL" id="MCFC01000072">
    <property type="protein sequence ID" value="ORY24054.1"/>
    <property type="molecule type" value="Genomic_DNA"/>
</dbReference>
<dbReference type="InterPro" id="IPR003593">
    <property type="entry name" value="AAA+_ATPase"/>
</dbReference>
<proteinExistence type="predicted"/>
<dbReference type="Pfam" id="PF00005">
    <property type="entry name" value="ABC_tran"/>
    <property type="match status" value="2"/>
</dbReference>
<evidence type="ECO:0000259" key="5">
    <source>
        <dbReference type="PROSITE" id="PS50893"/>
    </source>
</evidence>
<dbReference type="InterPro" id="IPR050611">
    <property type="entry name" value="ABCF"/>
</dbReference>
<dbReference type="InterPro" id="IPR003439">
    <property type="entry name" value="ABC_transporter-like_ATP-bd"/>
</dbReference>
<protein>
    <submittedName>
        <fullName evidence="6">p-loop containing nucleoside triphosphate hydrolase protein</fullName>
    </submittedName>
</protein>
<dbReference type="Gene3D" id="3.40.50.300">
    <property type="entry name" value="P-loop containing nucleotide triphosphate hydrolases"/>
    <property type="match status" value="2"/>
</dbReference>
<sequence length="729" mass="81062">MAAIATDIRRTFPRTDDVVVSYIAGLVDDEDEEVDDIVDMTRGMLQGGPSTKDTQSLDDFMSRLILYLESQSSKRTRRPTTVAKLDKTIQMRSQQMSATIAMSGTVDLESNTKGQASRVDLAKLAKAEAKLKAKIEKRSRRDLYQGSKLIDMQKKQQSYEEMFMKVNPLDLSGTAKGKSKDIALTNIDVSFASNKILSGATLTMASGRRYGLIGRNGIGKSTLLRHLALREVPIPTHISVLYVEQEIIGDETTALDSVLQADVWRHKLMTEEAELNAKLESLEKAPPLNAEGQTAAGLEGEKDDLSARLGEVQKKLVDMEAETGPARASLLLAGLGFSDADQKLPTRSFSGGWRMRLALARALFVKPDLLMLDEPSNMLDLNAIAWLEDYLQTWQNTLLVVSHDRAFLDAVATDIIHQHSQRLDYYKGNFSQFYATKTERAKNQRKEYETQVQYRQHLQAYIDRWRYNANRAAQAQSKIKILEKLPDLEPPEEDDSESFKFPDPEKISPPLLQLDEVTFGYTPDKIILKGVNIDVGLDSRIAVIGPNGAGKSTLIKLLTGSIQASIGRSTHNSRCRIAYFTQHHVDQLDVNMTPVAFLQSKFPGKVEQDYRSHLGSFGITGLTGIQKIGTLSGGQKSRVAFAVLSMQRPHILLLDEPSNHLDIEGIDALIEALKIFKGGVISISHDERFITNTSNQLWVCAEGKVTKYMGDVGSYKSLIVDSIRAKTRP</sequence>
<dbReference type="OrthoDB" id="2110130at2759"/>
<dbReference type="PROSITE" id="PS50893">
    <property type="entry name" value="ABC_TRANSPORTER_2"/>
    <property type="match status" value="2"/>
</dbReference>
<evidence type="ECO:0000256" key="1">
    <source>
        <dbReference type="ARBA" id="ARBA00022737"/>
    </source>
</evidence>
<dbReference type="GO" id="GO:0016887">
    <property type="term" value="F:ATP hydrolysis activity"/>
    <property type="evidence" value="ECO:0007669"/>
    <property type="project" value="InterPro"/>
</dbReference>
<dbReference type="Pfam" id="PF12848">
    <property type="entry name" value="ABC_tran_Xtn"/>
    <property type="match status" value="1"/>
</dbReference>
<accession>A0A1Y2ANI9</accession>
<keyword evidence="7" id="KW-1185">Reference proteome</keyword>
<evidence type="ECO:0000256" key="2">
    <source>
        <dbReference type="ARBA" id="ARBA00022741"/>
    </source>
</evidence>
<evidence type="ECO:0000313" key="6">
    <source>
        <dbReference type="EMBL" id="ORY24054.1"/>
    </source>
</evidence>
<dbReference type="FunFam" id="3.40.50.300:FF:000104">
    <property type="entry name" value="ATP-binding cassette sub-family F member 3"/>
    <property type="match status" value="1"/>
</dbReference>
<evidence type="ECO:0000256" key="3">
    <source>
        <dbReference type="ARBA" id="ARBA00022840"/>
    </source>
</evidence>
<feature type="domain" description="ABC transporter" evidence="5">
    <location>
        <begin position="512"/>
        <end position="727"/>
    </location>
</feature>
<feature type="domain" description="ABC transporter" evidence="5">
    <location>
        <begin position="182"/>
        <end position="445"/>
    </location>
</feature>
<dbReference type="PROSITE" id="PS00211">
    <property type="entry name" value="ABC_TRANSPORTER_1"/>
    <property type="match status" value="2"/>
</dbReference>
<keyword evidence="3" id="KW-0067">ATP-binding</keyword>
<dbReference type="SUPFAM" id="SSF52540">
    <property type="entry name" value="P-loop containing nucleoside triphosphate hydrolases"/>
    <property type="match status" value="2"/>
</dbReference>
<dbReference type="Proteomes" id="UP000193986">
    <property type="component" value="Unassembled WGS sequence"/>
</dbReference>
<keyword evidence="6" id="KW-0378">Hydrolase</keyword>
<dbReference type="FunCoup" id="A0A1Y2ANI9">
    <property type="interactions" value="555"/>
</dbReference>
<feature type="coiled-coil region" evidence="4">
    <location>
        <begin position="265"/>
        <end position="322"/>
    </location>
</feature>
<dbReference type="SMART" id="SM00382">
    <property type="entry name" value="AAA"/>
    <property type="match status" value="2"/>
</dbReference>